<accession>A0ABV2ATR1</accession>
<proteinExistence type="predicted"/>
<name>A0ABV2ATR1_9EUKA</name>
<gene>
    <name evidence="1" type="ORF">MHBO_004592</name>
</gene>
<protein>
    <submittedName>
        <fullName evidence="1">Uncharacterized protein</fullName>
    </submittedName>
</protein>
<comment type="caution">
    <text evidence="1">The sequence shown here is derived from an EMBL/GenBank/DDBJ whole genome shotgun (WGS) entry which is preliminary data.</text>
</comment>
<organism evidence="1 2">
    <name type="scientific">Bonamia ostreae</name>
    <dbReference type="NCBI Taxonomy" id="126728"/>
    <lineage>
        <taxon>Eukaryota</taxon>
        <taxon>Sar</taxon>
        <taxon>Rhizaria</taxon>
        <taxon>Endomyxa</taxon>
        <taxon>Ascetosporea</taxon>
        <taxon>Haplosporida</taxon>
        <taxon>Bonamia</taxon>
    </lineage>
</organism>
<dbReference type="Proteomes" id="UP001439008">
    <property type="component" value="Unassembled WGS sequence"/>
</dbReference>
<sequence length="98" mass="11808">MRENINPEIQNKNIKESLWGYRKESHCHLYYLAYILALFKINDSVVGYDNDFLYSFEDTYYEANSKKLKIQCPTRKLKLSNSLQTQKSMSFNFCFRRD</sequence>
<dbReference type="EMBL" id="JBDODL010004498">
    <property type="protein sequence ID" value="MES1923058.1"/>
    <property type="molecule type" value="Genomic_DNA"/>
</dbReference>
<keyword evidence="2" id="KW-1185">Reference proteome</keyword>
<evidence type="ECO:0000313" key="1">
    <source>
        <dbReference type="EMBL" id="MES1923058.1"/>
    </source>
</evidence>
<reference evidence="1 2" key="1">
    <citation type="journal article" date="2024" name="BMC Biol.">
        <title>Comparative genomics of Ascetosporea gives new insight into the evolutionary basis for animal parasitism in Rhizaria.</title>
        <authorList>
            <person name="Hiltunen Thoren M."/>
            <person name="Onut-Brannstrom I."/>
            <person name="Alfjorden A."/>
            <person name="Peckova H."/>
            <person name="Swords F."/>
            <person name="Hooper C."/>
            <person name="Holzer A.S."/>
            <person name="Bass D."/>
            <person name="Burki F."/>
        </authorList>
    </citation>
    <scope>NUCLEOTIDE SEQUENCE [LARGE SCALE GENOMIC DNA]</scope>
    <source>
        <strain evidence="1">20-A016</strain>
    </source>
</reference>
<evidence type="ECO:0000313" key="2">
    <source>
        <dbReference type="Proteomes" id="UP001439008"/>
    </source>
</evidence>